<keyword evidence="14" id="KW-1185">Reference proteome</keyword>
<dbReference type="InterPro" id="IPR001356">
    <property type="entry name" value="HD"/>
</dbReference>
<dbReference type="GO" id="GO:0000976">
    <property type="term" value="F:transcription cis-regulatory region binding"/>
    <property type="evidence" value="ECO:0007669"/>
    <property type="project" value="UniProtKB-ARBA"/>
</dbReference>
<name>A0AAQ3QLA8_9LILI</name>
<dbReference type="Proteomes" id="UP001327560">
    <property type="component" value="Chromosome 7"/>
</dbReference>
<keyword evidence="3 8" id="KW-0238">DNA-binding</keyword>
<dbReference type="PRINTS" id="PR00031">
    <property type="entry name" value="HTHREPRESSR"/>
</dbReference>
<feature type="region of interest" description="Disordered" evidence="11">
    <location>
        <begin position="252"/>
        <end position="271"/>
    </location>
</feature>
<evidence type="ECO:0000256" key="4">
    <source>
        <dbReference type="ARBA" id="ARBA00023155"/>
    </source>
</evidence>
<evidence type="ECO:0000256" key="7">
    <source>
        <dbReference type="ARBA" id="ARBA00025748"/>
    </source>
</evidence>
<dbReference type="InterPro" id="IPR000047">
    <property type="entry name" value="HTH_motif"/>
</dbReference>
<evidence type="ECO:0000256" key="3">
    <source>
        <dbReference type="ARBA" id="ARBA00023125"/>
    </source>
</evidence>
<evidence type="ECO:0000256" key="6">
    <source>
        <dbReference type="ARBA" id="ARBA00023242"/>
    </source>
</evidence>
<dbReference type="GO" id="GO:0000981">
    <property type="term" value="F:DNA-binding transcription factor activity, RNA polymerase II-specific"/>
    <property type="evidence" value="ECO:0007669"/>
    <property type="project" value="UniProtKB-UniRule"/>
</dbReference>
<evidence type="ECO:0000256" key="5">
    <source>
        <dbReference type="ARBA" id="ARBA00023163"/>
    </source>
</evidence>
<proteinExistence type="inferred from homology"/>
<organism evidence="13 14">
    <name type="scientific">Canna indica</name>
    <name type="common">Indian-shot</name>
    <dbReference type="NCBI Taxonomy" id="4628"/>
    <lineage>
        <taxon>Eukaryota</taxon>
        <taxon>Viridiplantae</taxon>
        <taxon>Streptophyta</taxon>
        <taxon>Embryophyta</taxon>
        <taxon>Tracheophyta</taxon>
        <taxon>Spermatophyta</taxon>
        <taxon>Magnoliopsida</taxon>
        <taxon>Liliopsida</taxon>
        <taxon>Zingiberales</taxon>
        <taxon>Cannaceae</taxon>
        <taxon>Canna</taxon>
    </lineage>
</organism>
<comment type="function">
    <text evidence="10">Transcription factor.</text>
</comment>
<dbReference type="PROSITE" id="PS00027">
    <property type="entry name" value="HOMEOBOX_1"/>
    <property type="match status" value="1"/>
</dbReference>
<keyword evidence="6 8" id="KW-0539">Nucleus</keyword>
<reference evidence="13 14" key="1">
    <citation type="submission" date="2023-10" db="EMBL/GenBank/DDBJ databases">
        <title>Chromosome-scale genome assembly provides insights into flower coloration mechanisms of Canna indica.</title>
        <authorList>
            <person name="Li C."/>
        </authorList>
    </citation>
    <scope>NUCLEOTIDE SEQUENCE [LARGE SCALE GENOMIC DNA]</scope>
    <source>
        <tissue evidence="13">Flower</tissue>
    </source>
</reference>
<dbReference type="InterPro" id="IPR017970">
    <property type="entry name" value="Homeobox_CS"/>
</dbReference>
<gene>
    <name evidence="13" type="ORF">Cni_G22577</name>
</gene>
<accession>A0AAQ3QLA8</accession>
<protein>
    <recommendedName>
        <fullName evidence="10">Homeobox-leucine zipper protein</fullName>
    </recommendedName>
    <alternativeName>
        <fullName evidence="10">HD-ZIP protein</fullName>
    </alternativeName>
    <alternativeName>
        <fullName evidence="10">Homeodomain transcription factor</fullName>
    </alternativeName>
</protein>
<dbReference type="SMART" id="SM00389">
    <property type="entry name" value="HOX"/>
    <property type="match status" value="1"/>
</dbReference>
<evidence type="ECO:0000313" key="14">
    <source>
        <dbReference type="Proteomes" id="UP001327560"/>
    </source>
</evidence>
<evidence type="ECO:0000256" key="1">
    <source>
        <dbReference type="ARBA" id="ARBA00004123"/>
    </source>
</evidence>
<feature type="DNA-binding region" description="Homeobox" evidence="8">
    <location>
        <begin position="78"/>
        <end position="137"/>
    </location>
</feature>
<dbReference type="PANTHER" id="PTHR24326:SF497">
    <property type="entry name" value="HOMEOBOX-LEUCINE ZIPPER PROTEIN HAT5"/>
    <property type="match status" value="1"/>
</dbReference>
<dbReference type="InterPro" id="IPR045224">
    <property type="entry name" value="HDZip_class_I_plant"/>
</dbReference>
<dbReference type="FunFam" id="1.10.10.60:FF:000144">
    <property type="entry name" value="homeobox-leucine zipper protein ATHB-6-like"/>
    <property type="match status" value="1"/>
</dbReference>
<dbReference type="PROSITE" id="PS50071">
    <property type="entry name" value="HOMEOBOX_2"/>
    <property type="match status" value="1"/>
</dbReference>
<sequence length="326" mass="36123">MDPSCLIFDSSSSHSYNHGQRMIVLGGGGGGGGSVGNPVPRAVRSTVAGASEGGNKGRPFFTTPEELLEEEYYYNEQLPEKKRRLTPEQVDQLERSFKEENKLEPERKSELARKLGLQPRQVAVWFQNRRARWKNKQLEHDFDRLKSTYDVLLAGHDSLLKENERLRSQACNSLIALLRCSLPCNLQKCLSRLNLPAGRMGRMFQVTSLTEKLHDKAAAPVAAAGTAGMKGGDDQAAASCPDLTLLNAQKAEDRLSSGSGESAVADGDGRNKHWVDGSEESYYFPEGIYDCIGRVVGGRPEEDDVSDEGCNYYQQEDGQFGWWVWS</sequence>
<evidence type="ECO:0000313" key="13">
    <source>
        <dbReference type="EMBL" id="WOL13798.1"/>
    </source>
</evidence>
<comment type="similarity">
    <text evidence="7 10">Belongs to the HD-ZIP homeobox family. Class I subfamily.</text>
</comment>
<comment type="subcellular location">
    <subcellularLocation>
        <location evidence="1 8 9">Nucleus</location>
    </subcellularLocation>
</comment>
<evidence type="ECO:0000259" key="12">
    <source>
        <dbReference type="PROSITE" id="PS50071"/>
    </source>
</evidence>
<dbReference type="Gene3D" id="1.10.10.60">
    <property type="entry name" value="Homeodomain-like"/>
    <property type="match status" value="1"/>
</dbReference>
<evidence type="ECO:0000256" key="2">
    <source>
        <dbReference type="ARBA" id="ARBA00023015"/>
    </source>
</evidence>
<keyword evidence="5 10" id="KW-0804">Transcription</keyword>
<evidence type="ECO:0000256" key="9">
    <source>
        <dbReference type="RuleBase" id="RU000682"/>
    </source>
</evidence>
<dbReference type="SUPFAM" id="SSF46689">
    <property type="entry name" value="Homeodomain-like"/>
    <property type="match status" value="1"/>
</dbReference>
<dbReference type="InterPro" id="IPR003106">
    <property type="entry name" value="Leu_zip_homeo"/>
</dbReference>
<evidence type="ECO:0000256" key="8">
    <source>
        <dbReference type="PROSITE-ProRule" id="PRU00108"/>
    </source>
</evidence>
<dbReference type="GO" id="GO:0045893">
    <property type="term" value="P:positive regulation of DNA-templated transcription"/>
    <property type="evidence" value="ECO:0007669"/>
    <property type="project" value="TreeGrafter"/>
</dbReference>
<dbReference type="Pfam" id="PF00046">
    <property type="entry name" value="Homeodomain"/>
    <property type="match status" value="1"/>
</dbReference>
<dbReference type="AlphaFoldDB" id="A0AAQ3QLA8"/>
<dbReference type="PANTHER" id="PTHR24326">
    <property type="entry name" value="HOMEOBOX-LEUCINE ZIPPER PROTEIN"/>
    <property type="match status" value="1"/>
</dbReference>
<evidence type="ECO:0000256" key="10">
    <source>
        <dbReference type="RuleBase" id="RU369038"/>
    </source>
</evidence>
<keyword evidence="2 10" id="KW-0805">Transcription regulation</keyword>
<feature type="domain" description="Homeobox" evidence="12">
    <location>
        <begin position="76"/>
        <end position="136"/>
    </location>
</feature>
<dbReference type="GO" id="GO:0005634">
    <property type="term" value="C:nucleus"/>
    <property type="evidence" value="ECO:0007669"/>
    <property type="project" value="UniProtKB-SubCell"/>
</dbReference>
<dbReference type="EMBL" id="CP136896">
    <property type="protein sequence ID" value="WOL13798.1"/>
    <property type="molecule type" value="Genomic_DNA"/>
</dbReference>
<dbReference type="InterPro" id="IPR009057">
    <property type="entry name" value="Homeodomain-like_sf"/>
</dbReference>
<dbReference type="CDD" id="cd00086">
    <property type="entry name" value="homeodomain"/>
    <property type="match status" value="1"/>
</dbReference>
<evidence type="ECO:0000256" key="11">
    <source>
        <dbReference type="SAM" id="MobiDB-lite"/>
    </source>
</evidence>
<keyword evidence="4 8" id="KW-0371">Homeobox</keyword>
<dbReference type="Pfam" id="PF02183">
    <property type="entry name" value="HALZ"/>
    <property type="match status" value="1"/>
</dbReference>